<accession>A0ABZ0TX85</accession>
<feature type="domain" description="ER-bound oxygenase mpaB/mpaB'/Rubber oxygenase catalytic" evidence="1">
    <location>
        <begin position="23"/>
        <end position="188"/>
    </location>
</feature>
<reference evidence="2 3" key="1">
    <citation type="submission" date="2023-11" db="EMBL/GenBank/DDBJ databases">
        <title>Analysis of the Genomes of Mucilaginibacter gossypii cycad 4 and M. sabulilitoris SNA2: microbes with the potential for plant growth promotion.</title>
        <authorList>
            <person name="Hirsch A.M."/>
            <person name="Humm E."/>
            <person name="Rubbi M."/>
            <person name="Del Vecchio G."/>
            <person name="Ha S.M."/>
            <person name="Pellegrini M."/>
            <person name="Gunsalus R.P."/>
        </authorList>
    </citation>
    <scope>NUCLEOTIDE SEQUENCE [LARGE SCALE GENOMIC DNA]</scope>
    <source>
        <strain evidence="2 3">SNA2</strain>
    </source>
</reference>
<proteinExistence type="predicted"/>
<gene>
    <name evidence="2" type="ORF">SNE25_14230</name>
</gene>
<keyword evidence="3" id="KW-1185">Reference proteome</keyword>
<keyword evidence="2" id="KW-0560">Oxidoreductase</keyword>
<dbReference type="InterPro" id="IPR018713">
    <property type="entry name" value="MPAB/Lcp_cat_dom"/>
</dbReference>
<protein>
    <submittedName>
        <fullName evidence="2">Oxygenase MpaB family protein</fullName>
        <ecNumber evidence="2">1.-.-.-</ecNumber>
    </submittedName>
</protein>
<dbReference type="Proteomes" id="UP001324380">
    <property type="component" value="Chromosome"/>
</dbReference>
<sequence length="256" mass="29619">MEYFVAEDSIVRKIWGKADNILFIFAGAGAEFALNKAADWLYFTGRLPADPLGRLFSTVAYSRQIIFSEREAALQSIDKITAIHKGVEASRGMQIPDWAYRDVLFLLIDLSVRSYELLERPLTDMEKAQVFAVFKRVGTRMQLHDLPASYTAYLHARNEHLQQNLVNSALTADLYKQYRKHLGPVRYQILKQAQLLVISPLVRKHLSLGRVPWLLPVLWVYKLFRLIRLEKFLRDGLLPVAYKSQIKNLDHLYIQS</sequence>
<dbReference type="EC" id="1.-.-.-" evidence="2"/>
<organism evidence="2 3">
    <name type="scientific">Mucilaginibacter sabulilitoris</name>
    <dbReference type="NCBI Taxonomy" id="1173583"/>
    <lineage>
        <taxon>Bacteria</taxon>
        <taxon>Pseudomonadati</taxon>
        <taxon>Bacteroidota</taxon>
        <taxon>Sphingobacteriia</taxon>
        <taxon>Sphingobacteriales</taxon>
        <taxon>Sphingobacteriaceae</taxon>
        <taxon>Mucilaginibacter</taxon>
    </lineage>
</organism>
<dbReference type="RefSeq" id="WP_321565770.1">
    <property type="nucleotide sequence ID" value="NZ_CP139558.1"/>
</dbReference>
<evidence type="ECO:0000313" key="3">
    <source>
        <dbReference type="Proteomes" id="UP001324380"/>
    </source>
</evidence>
<evidence type="ECO:0000313" key="2">
    <source>
        <dbReference type="EMBL" id="WPU96678.1"/>
    </source>
</evidence>
<dbReference type="EMBL" id="CP139558">
    <property type="protein sequence ID" value="WPU96678.1"/>
    <property type="molecule type" value="Genomic_DNA"/>
</dbReference>
<name>A0ABZ0TX85_9SPHI</name>
<dbReference type="GO" id="GO:0016491">
    <property type="term" value="F:oxidoreductase activity"/>
    <property type="evidence" value="ECO:0007669"/>
    <property type="project" value="UniProtKB-KW"/>
</dbReference>
<evidence type="ECO:0000259" key="1">
    <source>
        <dbReference type="Pfam" id="PF09995"/>
    </source>
</evidence>
<dbReference type="Pfam" id="PF09995">
    <property type="entry name" value="MPAB_Lcp_cat"/>
    <property type="match status" value="1"/>
</dbReference>